<organism evidence="1 2">
    <name type="scientific">Gossypium laxum</name>
    <dbReference type="NCBI Taxonomy" id="34288"/>
    <lineage>
        <taxon>Eukaryota</taxon>
        <taxon>Viridiplantae</taxon>
        <taxon>Streptophyta</taxon>
        <taxon>Embryophyta</taxon>
        <taxon>Tracheophyta</taxon>
        <taxon>Spermatophyta</taxon>
        <taxon>Magnoliopsida</taxon>
        <taxon>eudicotyledons</taxon>
        <taxon>Gunneridae</taxon>
        <taxon>Pentapetalae</taxon>
        <taxon>rosids</taxon>
        <taxon>malvids</taxon>
        <taxon>Malvales</taxon>
        <taxon>Malvaceae</taxon>
        <taxon>Malvoideae</taxon>
        <taxon>Gossypium</taxon>
    </lineage>
</organism>
<dbReference type="GO" id="GO:0006366">
    <property type="term" value="P:transcription by RNA polymerase II"/>
    <property type="evidence" value="ECO:0007669"/>
    <property type="project" value="TreeGrafter"/>
</dbReference>
<accession>A0A7J8ZIL4</accession>
<dbReference type="Proteomes" id="UP000593574">
    <property type="component" value="Unassembled WGS sequence"/>
</dbReference>
<dbReference type="Gene3D" id="1.10.10.60">
    <property type="entry name" value="Homeodomain-like"/>
    <property type="match status" value="1"/>
</dbReference>
<dbReference type="Pfam" id="PF01194">
    <property type="entry name" value="RNA_pol_N"/>
    <property type="match status" value="1"/>
</dbReference>
<name>A0A7J8ZIL4_9ROSI</name>
<dbReference type="PANTHER" id="PTHR23431">
    <property type="entry name" value="DNA-DIRECTED RNA POLYMERASES I, II, AND III SUBUNIT RPABC5 FAMILY MEMBER"/>
    <property type="match status" value="1"/>
</dbReference>
<dbReference type="SUPFAM" id="SSF46924">
    <property type="entry name" value="RNA polymerase subunit RPB10"/>
    <property type="match status" value="1"/>
</dbReference>
<dbReference type="GO" id="GO:0003899">
    <property type="term" value="F:DNA-directed RNA polymerase activity"/>
    <property type="evidence" value="ECO:0007669"/>
    <property type="project" value="InterPro"/>
</dbReference>
<protein>
    <submittedName>
        <fullName evidence="1">Uncharacterized protein</fullName>
    </submittedName>
</protein>
<evidence type="ECO:0000313" key="2">
    <source>
        <dbReference type="Proteomes" id="UP000593574"/>
    </source>
</evidence>
<dbReference type="GO" id="GO:0003677">
    <property type="term" value="F:DNA binding"/>
    <property type="evidence" value="ECO:0007669"/>
    <property type="project" value="InterPro"/>
</dbReference>
<dbReference type="GO" id="GO:0008270">
    <property type="term" value="F:zinc ion binding"/>
    <property type="evidence" value="ECO:0007669"/>
    <property type="project" value="TreeGrafter"/>
</dbReference>
<dbReference type="AlphaFoldDB" id="A0A7J8ZIL4"/>
<evidence type="ECO:0000313" key="1">
    <source>
        <dbReference type="EMBL" id="MBA0711618.1"/>
    </source>
</evidence>
<dbReference type="EMBL" id="JABEZV010000005">
    <property type="protein sequence ID" value="MBA0711618.1"/>
    <property type="molecule type" value="Genomic_DNA"/>
</dbReference>
<gene>
    <name evidence="1" type="ORF">Golax_010780</name>
</gene>
<dbReference type="GO" id="GO:0006360">
    <property type="term" value="P:transcription by RNA polymerase I"/>
    <property type="evidence" value="ECO:0007669"/>
    <property type="project" value="TreeGrafter"/>
</dbReference>
<dbReference type="InterPro" id="IPR023580">
    <property type="entry name" value="RNA_pol_su_RPB10"/>
</dbReference>
<comment type="caution">
    <text evidence="1">The sequence shown here is derived from an EMBL/GenBank/DDBJ whole genome shotgun (WGS) entry which is preliminary data.</text>
</comment>
<dbReference type="GO" id="GO:0005736">
    <property type="term" value="C:RNA polymerase I complex"/>
    <property type="evidence" value="ECO:0007669"/>
    <property type="project" value="TreeGrafter"/>
</dbReference>
<sequence length="188" mass="21306">MREGIFRSSQVIGNKWDTYLDLLQADYTEGVNRPKLVCLIDGYLLRALKESYLGPLWGLGDYGDALDALGLVRYCCRRMLMTHVDLIEKLLNYNSNLSLPPSLALDLLRLLSFSCLSASLVLDIFGVSFPLTLLICCCSIGEIRDQLTKEVGLTCNVPFQLCECLFMILSFLCNEDHGFNFELWRRTS</sequence>
<dbReference type="GO" id="GO:0005665">
    <property type="term" value="C:RNA polymerase II, core complex"/>
    <property type="evidence" value="ECO:0007669"/>
    <property type="project" value="TreeGrafter"/>
</dbReference>
<dbReference type="GO" id="GO:0042797">
    <property type="term" value="P:tRNA transcription by RNA polymerase III"/>
    <property type="evidence" value="ECO:0007669"/>
    <property type="project" value="TreeGrafter"/>
</dbReference>
<reference evidence="1 2" key="1">
    <citation type="journal article" date="2019" name="Genome Biol. Evol.">
        <title>Insights into the evolution of the New World diploid cottons (Gossypium, subgenus Houzingenia) based on genome sequencing.</title>
        <authorList>
            <person name="Grover C.E."/>
            <person name="Arick M.A. 2nd"/>
            <person name="Thrash A."/>
            <person name="Conover J.L."/>
            <person name="Sanders W.S."/>
            <person name="Peterson D.G."/>
            <person name="Frelichowski J.E."/>
            <person name="Scheffler J.A."/>
            <person name="Scheffler B.E."/>
            <person name="Wendel J.F."/>
        </authorList>
    </citation>
    <scope>NUCLEOTIDE SEQUENCE [LARGE SCALE GENOMIC DNA]</scope>
    <source>
        <strain evidence="1">4</strain>
        <tissue evidence="1">Leaf</tissue>
    </source>
</reference>
<proteinExistence type="predicted"/>
<dbReference type="GO" id="GO:0005666">
    <property type="term" value="C:RNA polymerase III complex"/>
    <property type="evidence" value="ECO:0007669"/>
    <property type="project" value="TreeGrafter"/>
</dbReference>
<dbReference type="InterPro" id="IPR000268">
    <property type="entry name" value="RPABC5/Rpb10"/>
</dbReference>
<keyword evidence="2" id="KW-1185">Reference proteome</keyword>
<dbReference type="PANTHER" id="PTHR23431:SF9">
    <property type="entry name" value="DNA-DIRECTED RNA POLYMERASE SUBUNIT 10-LIKE PROTEIN"/>
    <property type="match status" value="1"/>
</dbReference>